<dbReference type="Proteomes" id="UP000324222">
    <property type="component" value="Unassembled WGS sequence"/>
</dbReference>
<dbReference type="AlphaFoldDB" id="A0A5B7IFL3"/>
<proteinExistence type="predicted"/>
<name>A0A5B7IFL3_PORTR</name>
<accession>A0A5B7IFL3</accession>
<comment type="caution">
    <text evidence="1">The sequence shown here is derived from an EMBL/GenBank/DDBJ whole genome shotgun (WGS) entry which is preliminary data.</text>
</comment>
<gene>
    <name evidence="1" type="ORF">E2C01_077892</name>
</gene>
<dbReference type="EMBL" id="VSRR010061827">
    <property type="protein sequence ID" value="MPC83190.1"/>
    <property type="molecule type" value="Genomic_DNA"/>
</dbReference>
<keyword evidence="2" id="KW-1185">Reference proteome</keyword>
<protein>
    <submittedName>
        <fullName evidence="1">Uncharacterized protein</fullName>
    </submittedName>
</protein>
<sequence>MPAVEDLPRRRPLHSRHRRRCKTLSLLPTASTTLHHLHKKTTSSPAHHFTSSPCAWVKPQRLYSPTKAPFLSPTYSSPIPTSPLLLFYLSWILDLGNQRLIICHHDWPRQGKQGTWKGRS</sequence>
<evidence type="ECO:0000313" key="1">
    <source>
        <dbReference type="EMBL" id="MPC83190.1"/>
    </source>
</evidence>
<organism evidence="1 2">
    <name type="scientific">Portunus trituberculatus</name>
    <name type="common">Swimming crab</name>
    <name type="synonym">Neptunus trituberculatus</name>
    <dbReference type="NCBI Taxonomy" id="210409"/>
    <lineage>
        <taxon>Eukaryota</taxon>
        <taxon>Metazoa</taxon>
        <taxon>Ecdysozoa</taxon>
        <taxon>Arthropoda</taxon>
        <taxon>Crustacea</taxon>
        <taxon>Multicrustacea</taxon>
        <taxon>Malacostraca</taxon>
        <taxon>Eumalacostraca</taxon>
        <taxon>Eucarida</taxon>
        <taxon>Decapoda</taxon>
        <taxon>Pleocyemata</taxon>
        <taxon>Brachyura</taxon>
        <taxon>Eubrachyura</taxon>
        <taxon>Portunoidea</taxon>
        <taxon>Portunidae</taxon>
        <taxon>Portuninae</taxon>
        <taxon>Portunus</taxon>
    </lineage>
</organism>
<reference evidence="1 2" key="1">
    <citation type="submission" date="2019-05" db="EMBL/GenBank/DDBJ databases">
        <title>Another draft genome of Portunus trituberculatus and its Hox gene families provides insights of decapod evolution.</title>
        <authorList>
            <person name="Jeong J.-H."/>
            <person name="Song I."/>
            <person name="Kim S."/>
            <person name="Choi T."/>
            <person name="Kim D."/>
            <person name="Ryu S."/>
            <person name="Kim W."/>
        </authorList>
    </citation>
    <scope>NUCLEOTIDE SEQUENCE [LARGE SCALE GENOMIC DNA]</scope>
    <source>
        <tissue evidence="1">Muscle</tissue>
    </source>
</reference>
<evidence type="ECO:0000313" key="2">
    <source>
        <dbReference type="Proteomes" id="UP000324222"/>
    </source>
</evidence>